<dbReference type="InterPro" id="IPR019127">
    <property type="entry name" value="Exosortase"/>
</dbReference>
<keyword evidence="2" id="KW-1003">Cell membrane</keyword>
<feature type="transmembrane region" description="Helical" evidence="8">
    <location>
        <begin position="29"/>
        <end position="49"/>
    </location>
</feature>
<dbReference type="InterPro" id="IPR017540">
    <property type="entry name" value="Exosortase-1"/>
</dbReference>
<gene>
    <name evidence="10" type="primary">xrtA</name>
    <name evidence="10" type="ORF">OIK44_04585</name>
</gene>
<sequence length="518" mass="55160">MSAGQAALAAARACAVMPIRNAPRLGPPLLLAALGAIAVLYHATFWSMLQLWSRSQTFAHGYAIVPICAWLVWRQRGALAAAEQRPSIAGLVLIGLLGAAWLLADAANVQVVGQYAATALLPAAVLAICGWRYARAIAFPLGYLMLAVPFGEVFVPPLIEFTARFTVGALQWTGVPVFRENNNFSIPSGNWSVVEACSGLRYVIASLALGALYAHLNYRSARRRLLFIAVALLLPILANGVRAYLIVMLGHWSGMRLAAGVDHLLYGWFFFGLVSLLLYWVGGFWRDGPAPPDAPAVAAPRWPDMRAASAAAAAACVALAALWPWLAVALPAAPTRPAPGAALAVAAAPGWRAVDTTAAEWRAPHAGAPLQLIQRYQGAPGFVGLQLAWYRRQGKDAELLAHVAPARFDGWSPVADGARSVRVGARALALRQSVWQNGAARLLVWRWYRQGGVDTASAFAVKLRLAGARLTRGAEDGADIIVSAPYGEHEPEPQAALGAFLADMLPAIDKALDDVRGH</sequence>
<keyword evidence="5 10" id="KW-0378">Hydrolase</keyword>
<evidence type="ECO:0000256" key="7">
    <source>
        <dbReference type="ARBA" id="ARBA00023136"/>
    </source>
</evidence>
<dbReference type="NCBIfam" id="TIGR02602">
    <property type="entry name" value="8TM_EpsH"/>
    <property type="match status" value="1"/>
</dbReference>
<keyword evidence="6 8" id="KW-1133">Transmembrane helix</keyword>
<keyword evidence="4 8" id="KW-0812">Transmembrane</keyword>
<feature type="transmembrane region" description="Helical" evidence="8">
    <location>
        <begin position="225"/>
        <end position="245"/>
    </location>
</feature>
<feature type="transmembrane region" description="Helical" evidence="8">
    <location>
        <begin position="115"/>
        <end position="134"/>
    </location>
</feature>
<comment type="caution">
    <text evidence="10">The sequence shown here is derived from an EMBL/GenBank/DDBJ whole genome shotgun (WGS) entry which is preliminary data.</text>
</comment>
<dbReference type="InterPro" id="IPR013426">
    <property type="entry name" value="EpsH-like"/>
</dbReference>
<dbReference type="EMBL" id="JAQQXR010000001">
    <property type="protein sequence ID" value="MDC8756863.1"/>
    <property type="molecule type" value="Genomic_DNA"/>
</dbReference>
<evidence type="ECO:0000313" key="10">
    <source>
        <dbReference type="EMBL" id="MDC8756863.1"/>
    </source>
</evidence>
<name>A0ABT5JVV9_9BURK</name>
<comment type="subcellular location">
    <subcellularLocation>
        <location evidence="1">Cell membrane</location>
        <topology evidence="1">Multi-pass membrane protein</topology>
    </subcellularLocation>
</comment>
<dbReference type="RefSeq" id="WP_273669523.1">
    <property type="nucleotide sequence ID" value="NZ_JAQQXR010000001.1"/>
</dbReference>
<dbReference type="GO" id="GO:0016787">
    <property type="term" value="F:hydrolase activity"/>
    <property type="evidence" value="ECO:0007669"/>
    <property type="project" value="UniProtKB-KW"/>
</dbReference>
<evidence type="ECO:0000256" key="3">
    <source>
        <dbReference type="ARBA" id="ARBA00022670"/>
    </source>
</evidence>
<feature type="transmembrane region" description="Helical" evidence="8">
    <location>
        <begin position="265"/>
        <end position="285"/>
    </location>
</feature>
<dbReference type="NCBIfam" id="TIGR04178">
    <property type="entry name" value="exo_archaeo"/>
    <property type="match status" value="1"/>
</dbReference>
<dbReference type="EC" id="3.4.22.-" evidence="10"/>
<protein>
    <submittedName>
        <fullName evidence="10">Exosortase A</fullName>
        <ecNumber evidence="10">3.4.22.-</ecNumber>
    </submittedName>
</protein>
<organism evidence="10 11">
    <name type="scientific">Janthinobacterium fluminis</name>
    <dbReference type="NCBI Taxonomy" id="2987524"/>
    <lineage>
        <taxon>Bacteria</taxon>
        <taxon>Pseudomonadati</taxon>
        <taxon>Pseudomonadota</taxon>
        <taxon>Betaproteobacteria</taxon>
        <taxon>Burkholderiales</taxon>
        <taxon>Oxalobacteraceae</taxon>
        <taxon>Janthinobacterium</taxon>
    </lineage>
</organism>
<keyword evidence="7 8" id="KW-0472">Membrane</keyword>
<proteinExistence type="predicted"/>
<feature type="transmembrane region" description="Helical" evidence="8">
    <location>
        <begin position="55"/>
        <end position="73"/>
    </location>
</feature>
<feature type="transmembrane region" description="Helical" evidence="8">
    <location>
        <begin position="199"/>
        <end position="218"/>
    </location>
</feature>
<evidence type="ECO:0000256" key="2">
    <source>
        <dbReference type="ARBA" id="ARBA00022475"/>
    </source>
</evidence>
<dbReference type="Proteomes" id="UP001221208">
    <property type="component" value="Unassembled WGS sequence"/>
</dbReference>
<keyword evidence="11" id="KW-1185">Reference proteome</keyword>
<feature type="transmembrane region" description="Helical" evidence="8">
    <location>
        <begin position="306"/>
        <end position="326"/>
    </location>
</feature>
<evidence type="ECO:0000256" key="5">
    <source>
        <dbReference type="ARBA" id="ARBA00022801"/>
    </source>
</evidence>
<evidence type="ECO:0000313" key="11">
    <source>
        <dbReference type="Proteomes" id="UP001221208"/>
    </source>
</evidence>
<reference evidence="10 11" key="1">
    <citation type="submission" date="2022-10" db="EMBL/GenBank/DDBJ databases">
        <title>Janthinobacterium sp. hw3 Genome sequencing.</title>
        <authorList>
            <person name="Park S."/>
        </authorList>
    </citation>
    <scope>NUCLEOTIDE SEQUENCE [LARGE SCALE GENOMIC DNA]</scope>
    <source>
        <strain evidence="11">hw3</strain>
    </source>
</reference>
<dbReference type="InterPro" id="IPR026392">
    <property type="entry name" value="Exo/Archaeosortase_dom"/>
</dbReference>
<evidence type="ECO:0000256" key="1">
    <source>
        <dbReference type="ARBA" id="ARBA00004651"/>
    </source>
</evidence>
<dbReference type="NCBIfam" id="TIGR02914">
    <property type="entry name" value="EpsI_fam"/>
    <property type="match status" value="1"/>
</dbReference>
<keyword evidence="3" id="KW-0645">Protease</keyword>
<feature type="transmembrane region" description="Helical" evidence="8">
    <location>
        <begin position="141"/>
        <end position="159"/>
    </location>
</feature>
<dbReference type="InterPro" id="IPR014263">
    <property type="entry name" value="Methanolan_biosynth_EpsI"/>
</dbReference>
<feature type="domain" description="Methanolan biosynthesis EpsI" evidence="9">
    <location>
        <begin position="316"/>
        <end position="510"/>
    </location>
</feature>
<dbReference type="Pfam" id="PF11984">
    <property type="entry name" value="DUF3485"/>
    <property type="match status" value="1"/>
</dbReference>
<evidence type="ECO:0000256" key="6">
    <source>
        <dbReference type="ARBA" id="ARBA00022989"/>
    </source>
</evidence>
<evidence type="ECO:0000256" key="8">
    <source>
        <dbReference type="SAM" id="Phobius"/>
    </source>
</evidence>
<evidence type="ECO:0000256" key="4">
    <source>
        <dbReference type="ARBA" id="ARBA00022692"/>
    </source>
</evidence>
<evidence type="ECO:0000259" key="9">
    <source>
        <dbReference type="Pfam" id="PF11984"/>
    </source>
</evidence>
<feature type="transmembrane region" description="Helical" evidence="8">
    <location>
        <begin position="85"/>
        <end position="103"/>
    </location>
</feature>
<dbReference type="NCBIfam" id="TIGR03109">
    <property type="entry name" value="exosort_XrtA"/>
    <property type="match status" value="1"/>
</dbReference>
<dbReference type="Pfam" id="PF09721">
    <property type="entry name" value="Exosortase_EpsH"/>
    <property type="match status" value="1"/>
</dbReference>
<accession>A0ABT5JVV9</accession>